<evidence type="ECO:0000313" key="2">
    <source>
        <dbReference type="EMBL" id="KAF9485780.1"/>
    </source>
</evidence>
<dbReference type="InterPro" id="IPR000608">
    <property type="entry name" value="UBC"/>
</dbReference>
<proteinExistence type="predicted"/>
<dbReference type="Gene3D" id="3.10.110.10">
    <property type="entry name" value="Ubiquitin Conjugating Enzyme"/>
    <property type="match status" value="1"/>
</dbReference>
<gene>
    <name evidence="2" type="ORF">BDN70DRAFT_870657</name>
</gene>
<name>A0A9P5ZEY6_9AGAR</name>
<protein>
    <recommendedName>
        <fullName evidence="1">UBC core domain-containing protein</fullName>
    </recommendedName>
</protein>
<accession>A0A9P5ZEY6</accession>
<dbReference type="SUPFAM" id="SSF54495">
    <property type="entry name" value="UBC-like"/>
    <property type="match status" value="1"/>
</dbReference>
<dbReference type="SMART" id="SM00212">
    <property type="entry name" value="UBCc"/>
    <property type="match status" value="1"/>
</dbReference>
<sequence length="729" mass="84165">MSTSTQWSRRLLARLYQDLAELQHNPYPGVAVFTDDADLRKLCLVLTPPSGPWKDMALHFDVVLPEDWPISPPMVSNSVKGIDHPNLFSSYVCCDLLKRESYRLTGYTGGYTPALTLRGLFLQFLTFFSSTKVEQEDGGICEIGDHTFSRYVWERDIDHHLPPQHMNCLTGCKCGSSPLKQQPLSVVWNASPMAEEIIQTPKREYNIFGRETEQTAMKRKFIHSARHFLFKLEWPNPRRTSTLNLTSKWACPSCPYGSPELPHLRLSSPTSPIDTPPFETSALFNPPAECKIDILNDDCLLELADHLSTEEVVTLSHIYPRFNELVAHFHVLQRLDLTCFFLRLPLQDAILGIGVALDEDARSLSSDFDWLSMEAFDVYKVRSSIEKRNFQYFLPLSFNRLHFRKARAEVWKRLGFIDLGLRMAEMAVVQKTGKPSNRRTGPPLRQHHVIDVLYRMMNNIVVSLMKSCDDAMDKPDRSVRNQNQRLLHASEKAIISYCHIFHLIIQLCETTPQVLQDVNSKLRLFMTQDAARNKAQTPDIGELIVVIMLSHILPNLPSETQPRVAWDEISGKFLQEAITRNVRWVLKDAPELEILEKGVSDYRLLKTFQLSKTSLRLMMFQMTFLGLFTTTYASDLSRLDSNYGFPEKELPERMVKEIKGIYQIDSWPKFFAVVRWTKGTQLSKETFSQMLKDCVRESATRKYHNPTQNNQRLGRLRDKRRQVERNIQF</sequence>
<organism evidence="2 3">
    <name type="scientific">Pholiota conissans</name>
    <dbReference type="NCBI Taxonomy" id="109636"/>
    <lineage>
        <taxon>Eukaryota</taxon>
        <taxon>Fungi</taxon>
        <taxon>Dikarya</taxon>
        <taxon>Basidiomycota</taxon>
        <taxon>Agaricomycotina</taxon>
        <taxon>Agaricomycetes</taxon>
        <taxon>Agaricomycetidae</taxon>
        <taxon>Agaricales</taxon>
        <taxon>Agaricineae</taxon>
        <taxon>Strophariaceae</taxon>
        <taxon>Pholiota</taxon>
    </lineage>
</organism>
<feature type="domain" description="UBC core" evidence="1">
    <location>
        <begin position="10"/>
        <end position="167"/>
    </location>
</feature>
<dbReference type="InterPro" id="IPR016135">
    <property type="entry name" value="UBQ-conjugating_enzyme/RWD"/>
</dbReference>
<evidence type="ECO:0000259" key="1">
    <source>
        <dbReference type="PROSITE" id="PS50127"/>
    </source>
</evidence>
<dbReference type="Proteomes" id="UP000807469">
    <property type="component" value="Unassembled WGS sequence"/>
</dbReference>
<dbReference type="OrthoDB" id="109543at2759"/>
<dbReference type="EMBL" id="MU155133">
    <property type="protein sequence ID" value="KAF9485780.1"/>
    <property type="molecule type" value="Genomic_DNA"/>
</dbReference>
<reference evidence="2" key="1">
    <citation type="submission" date="2020-11" db="EMBL/GenBank/DDBJ databases">
        <authorList>
            <consortium name="DOE Joint Genome Institute"/>
            <person name="Ahrendt S."/>
            <person name="Riley R."/>
            <person name="Andreopoulos W."/>
            <person name="Labutti K."/>
            <person name="Pangilinan J."/>
            <person name="Ruiz-Duenas F.J."/>
            <person name="Barrasa J.M."/>
            <person name="Sanchez-Garcia M."/>
            <person name="Camarero S."/>
            <person name="Miyauchi S."/>
            <person name="Serrano A."/>
            <person name="Linde D."/>
            <person name="Babiker R."/>
            <person name="Drula E."/>
            <person name="Ayuso-Fernandez I."/>
            <person name="Pacheco R."/>
            <person name="Padilla G."/>
            <person name="Ferreira P."/>
            <person name="Barriuso J."/>
            <person name="Kellner H."/>
            <person name="Castanera R."/>
            <person name="Alfaro M."/>
            <person name="Ramirez L."/>
            <person name="Pisabarro A.G."/>
            <person name="Kuo A."/>
            <person name="Tritt A."/>
            <person name="Lipzen A."/>
            <person name="He G."/>
            <person name="Yan M."/>
            <person name="Ng V."/>
            <person name="Cullen D."/>
            <person name="Martin F."/>
            <person name="Rosso M.-N."/>
            <person name="Henrissat B."/>
            <person name="Hibbett D."/>
            <person name="Martinez A.T."/>
            <person name="Grigoriev I.V."/>
        </authorList>
    </citation>
    <scope>NUCLEOTIDE SEQUENCE</scope>
    <source>
        <strain evidence="2">CIRM-BRFM 674</strain>
    </source>
</reference>
<dbReference type="Pfam" id="PF00179">
    <property type="entry name" value="UQ_con"/>
    <property type="match status" value="1"/>
</dbReference>
<dbReference type="PROSITE" id="PS50127">
    <property type="entry name" value="UBC_2"/>
    <property type="match status" value="1"/>
</dbReference>
<dbReference type="AlphaFoldDB" id="A0A9P5ZEY6"/>
<evidence type="ECO:0000313" key="3">
    <source>
        <dbReference type="Proteomes" id="UP000807469"/>
    </source>
</evidence>
<comment type="caution">
    <text evidence="2">The sequence shown here is derived from an EMBL/GenBank/DDBJ whole genome shotgun (WGS) entry which is preliminary data.</text>
</comment>
<keyword evidence="3" id="KW-1185">Reference proteome</keyword>